<accession>A0AAE0Z1G4</accession>
<dbReference type="Proteomes" id="UP001283361">
    <property type="component" value="Unassembled WGS sequence"/>
</dbReference>
<evidence type="ECO:0000313" key="2">
    <source>
        <dbReference type="Proteomes" id="UP001283361"/>
    </source>
</evidence>
<dbReference type="EMBL" id="JAWDGP010004927">
    <property type="protein sequence ID" value="KAK3760940.1"/>
    <property type="molecule type" value="Genomic_DNA"/>
</dbReference>
<comment type="caution">
    <text evidence="1">The sequence shown here is derived from an EMBL/GenBank/DDBJ whole genome shotgun (WGS) entry which is preliminary data.</text>
</comment>
<reference evidence="1" key="1">
    <citation type="journal article" date="2023" name="G3 (Bethesda)">
        <title>A reference genome for the long-term kleptoplast-retaining sea slug Elysia crispata morphotype clarki.</title>
        <authorList>
            <person name="Eastman K.E."/>
            <person name="Pendleton A.L."/>
            <person name="Shaikh M.A."/>
            <person name="Suttiyut T."/>
            <person name="Ogas R."/>
            <person name="Tomko P."/>
            <person name="Gavelis G."/>
            <person name="Widhalm J.R."/>
            <person name="Wisecaver J.H."/>
        </authorList>
    </citation>
    <scope>NUCLEOTIDE SEQUENCE</scope>
    <source>
        <strain evidence="1">ECLA1</strain>
    </source>
</reference>
<sequence length="145" mass="16243">MVQKTPAGGETMLSHSLTPGFRNLQLVFKSILKPQSRSFHCYIKFIIMSFRVNVNLGTSGKVRPLFDPVVETPEKKMANNFQALAARMCGIKTVAQTWACNDICSLPDGTGRIGAHKRPRSRLASIIWLGMRRRLLRLTGDRSRA</sequence>
<evidence type="ECO:0000313" key="1">
    <source>
        <dbReference type="EMBL" id="KAK3760940.1"/>
    </source>
</evidence>
<name>A0AAE0Z1G4_9GAST</name>
<keyword evidence="2" id="KW-1185">Reference proteome</keyword>
<proteinExistence type="predicted"/>
<organism evidence="1 2">
    <name type="scientific">Elysia crispata</name>
    <name type="common">lettuce slug</name>
    <dbReference type="NCBI Taxonomy" id="231223"/>
    <lineage>
        <taxon>Eukaryota</taxon>
        <taxon>Metazoa</taxon>
        <taxon>Spiralia</taxon>
        <taxon>Lophotrochozoa</taxon>
        <taxon>Mollusca</taxon>
        <taxon>Gastropoda</taxon>
        <taxon>Heterobranchia</taxon>
        <taxon>Euthyneura</taxon>
        <taxon>Panpulmonata</taxon>
        <taxon>Sacoglossa</taxon>
        <taxon>Placobranchoidea</taxon>
        <taxon>Plakobranchidae</taxon>
        <taxon>Elysia</taxon>
    </lineage>
</organism>
<protein>
    <submittedName>
        <fullName evidence="1">Uncharacterized protein</fullName>
    </submittedName>
</protein>
<gene>
    <name evidence="1" type="ORF">RRG08_022348</name>
</gene>
<dbReference type="AlphaFoldDB" id="A0AAE0Z1G4"/>